<dbReference type="SUPFAM" id="SSF103473">
    <property type="entry name" value="MFS general substrate transporter"/>
    <property type="match status" value="1"/>
</dbReference>
<keyword evidence="3 5" id="KW-1133">Transmembrane helix</keyword>
<feature type="transmembrane region" description="Helical" evidence="5">
    <location>
        <begin position="294"/>
        <end position="311"/>
    </location>
</feature>
<name>A0A561T7Q1_9ACTN</name>
<feature type="transmembrane region" description="Helical" evidence="5">
    <location>
        <begin position="155"/>
        <end position="172"/>
    </location>
</feature>
<comment type="subcellular location">
    <subcellularLocation>
        <location evidence="1">Cell membrane</location>
        <topology evidence="1">Multi-pass membrane protein</topology>
    </subcellularLocation>
</comment>
<feature type="domain" description="Major facilitator superfamily (MFS) profile" evidence="6">
    <location>
        <begin position="1"/>
        <end position="409"/>
    </location>
</feature>
<keyword evidence="4 5" id="KW-0472">Membrane</keyword>
<reference evidence="7 8" key="1">
    <citation type="submission" date="2019-06" db="EMBL/GenBank/DDBJ databases">
        <title>Sequencing the genomes of 1000 actinobacteria strains.</title>
        <authorList>
            <person name="Klenk H.-P."/>
        </authorList>
    </citation>
    <scope>NUCLEOTIDE SEQUENCE [LARGE SCALE GENOMIC DNA]</scope>
    <source>
        <strain evidence="7 8">DSM 41695</strain>
    </source>
</reference>
<keyword evidence="2 5" id="KW-0812">Transmembrane</keyword>
<evidence type="ECO:0000259" key="6">
    <source>
        <dbReference type="PROSITE" id="PS50850"/>
    </source>
</evidence>
<dbReference type="AlphaFoldDB" id="A0A561T7Q1"/>
<dbReference type="Gene3D" id="1.20.1250.20">
    <property type="entry name" value="MFS general substrate transporter like domains"/>
    <property type="match status" value="2"/>
</dbReference>
<evidence type="ECO:0000256" key="2">
    <source>
        <dbReference type="ARBA" id="ARBA00022692"/>
    </source>
</evidence>
<dbReference type="PROSITE" id="PS00216">
    <property type="entry name" value="SUGAR_TRANSPORT_1"/>
    <property type="match status" value="1"/>
</dbReference>
<proteinExistence type="predicted"/>
<dbReference type="GO" id="GO:0022857">
    <property type="term" value="F:transmembrane transporter activity"/>
    <property type="evidence" value="ECO:0007669"/>
    <property type="project" value="InterPro"/>
</dbReference>
<feature type="transmembrane region" description="Helical" evidence="5">
    <location>
        <begin position="317"/>
        <end position="335"/>
    </location>
</feature>
<dbReference type="PROSITE" id="PS50850">
    <property type="entry name" value="MFS"/>
    <property type="match status" value="1"/>
</dbReference>
<dbReference type="CDD" id="cd17370">
    <property type="entry name" value="MFS_MJ1317_like"/>
    <property type="match status" value="1"/>
</dbReference>
<evidence type="ECO:0000256" key="1">
    <source>
        <dbReference type="ARBA" id="ARBA00004651"/>
    </source>
</evidence>
<dbReference type="InterPro" id="IPR005829">
    <property type="entry name" value="Sugar_transporter_CS"/>
</dbReference>
<dbReference type="PANTHER" id="PTHR23518:SF2">
    <property type="entry name" value="MAJOR FACILITATOR SUPERFAMILY TRANSPORTER"/>
    <property type="match status" value="1"/>
</dbReference>
<evidence type="ECO:0000256" key="4">
    <source>
        <dbReference type="ARBA" id="ARBA00023136"/>
    </source>
</evidence>
<evidence type="ECO:0000313" key="8">
    <source>
        <dbReference type="Proteomes" id="UP000316603"/>
    </source>
</evidence>
<gene>
    <name evidence="7" type="ORF">FHX78_1149</name>
</gene>
<dbReference type="InterPro" id="IPR011701">
    <property type="entry name" value="MFS"/>
</dbReference>
<dbReference type="InterPro" id="IPR020846">
    <property type="entry name" value="MFS_dom"/>
</dbReference>
<organism evidence="7 8">
    <name type="scientific">Streptomyces capillispiralis</name>
    <dbReference type="NCBI Taxonomy" id="68182"/>
    <lineage>
        <taxon>Bacteria</taxon>
        <taxon>Bacillati</taxon>
        <taxon>Actinomycetota</taxon>
        <taxon>Actinomycetes</taxon>
        <taxon>Kitasatosporales</taxon>
        <taxon>Streptomycetaceae</taxon>
        <taxon>Streptomyces</taxon>
    </lineage>
</organism>
<accession>A0A561T7Q1</accession>
<comment type="caution">
    <text evidence="7">The sequence shown here is derived from an EMBL/GenBank/DDBJ whole genome shotgun (WGS) entry which is preliminary data.</text>
</comment>
<dbReference type="InterPro" id="IPR036259">
    <property type="entry name" value="MFS_trans_sf"/>
</dbReference>
<feature type="transmembrane region" description="Helical" evidence="5">
    <location>
        <begin position="222"/>
        <end position="244"/>
    </location>
</feature>
<dbReference type="OrthoDB" id="9803985at2"/>
<evidence type="ECO:0000313" key="7">
    <source>
        <dbReference type="EMBL" id="TWF83136.1"/>
    </source>
</evidence>
<dbReference type="RefSeq" id="WP_145865427.1">
    <property type="nucleotide sequence ID" value="NZ_BNCE01000015.1"/>
</dbReference>
<sequence length="426" mass="43060">MNEIVPPAGSSQDGRRWLTPGVRGIGCASLFADVGHEIPTALLPALLTSLGAPAAALGTIEGVSDALAGAARFGGGALADDPSRRRKVAVGGYTATAVLGAATAGASAVWQVGVLRAAAWTARGLRVPARNALLADIVPAGTYGRAYGFERMMDNLGAIFGPLLALGLVGWLGVSWAIGLSVVPGLLAAAAIVYAIRHTPRPTGRPRVRLRIRVRPVLKGDLGRLTAAVAAFEVGNAAVTLLILRASELLEPRHGAKAATTIALGLYTAYNLAATLTAVPAGRLADRLGRRGPVLVLACGVAAFALAYGLLAFDVAAVAFLAVPFVLAGTGIGAVETGQHAAVATLAPEDLRGSAFGMLATVQSFGNLAASTLAGVLWTAFSPSVAFAYLTVWVSLALVCLAVVLRGMRYGGAPGRGAVSGGRGGR</sequence>
<protein>
    <submittedName>
        <fullName evidence="7">Sugar phosphate permease</fullName>
    </submittedName>
</protein>
<dbReference type="PANTHER" id="PTHR23518">
    <property type="entry name" value="C-METHYLTRANSFERASE"/>
    <property type="match status" value="1"/>
</dbReference>
<feature type="transmembrane region" description="Helical" evidence="5">
    <location>
        <begin position="386"/>
        <end position="405"/>
    </location>
</feature>
<keyword evidence="8" id="KW-1185">Reference proteome</keyword>
<dbReference type="Pfam" id="PF07690">
    <property type="entry name" value="MFS_1"/>
    <property type="match status" value="2"/>
</dbReference>
<dbReference type="EMBL" id="VIWV01000001">
    <property type="protein sequence ID" value="TWF83136.1"/>
    <property type="molecule type" value="Genomic_DNA"/>
</dbReference>
<evidence type="ECO:0000256" key="5">
    <source>
        <dbReference type="SAM" id="Phobius"/>
    </source>
</evidence>
<feature type="transmembrane region" description="Helical" evidence="5">
    <location>
        <begin position="356"/>
        <end position="380"/>
    </location>
</feature>
<evidence type="ECO:0000256" key="3">
    <source>
        <dbReference type="ARBA" id="ARBA00022989"/>
    </source>
</evidence>
<feature type="transmembrane region" description="Helical" evidence="5">
    <location>
        <begin position="178"/>
        <end position="196"/>
    </location>
</feature>
<dbReference type="Proteomes" id="UP000316603">
    <property type="component" value="Unassembled WGS sequence"/>
</dbReference>
<dbReference type="GO" id="GO:0005886">
    <property type="term" value="C:plasma membrane"/>
    <property type="evidence" value="ECO:0007669"/>
    <property type="project" value="UniProtKB-SubCell"/>
</dbReference>
<feature type="transmembrane region" description="Helical" evidence="5">
    <location>
        <begin position="264"/>
        <end position="282"/>
    </location>
</feature>